<evidence type="ECO:0000313" key="2">
    <source>
        <dbReference type="Proteomes" id="UP000288623"/>
    </source>
</evidence>
<dbReference type="Gene3D" id="3.40.710.10">
    <property type="entry name" value="DD-peptidase/beta-lactamase superfamily"/>
    <property type="match status" value="1"/>
</dbReference>
<sequence>MLLILGLIVFIVLFALMGLMSLSQKKMLTPESVLTFTKESPSKVSFAMHYNGKSIGSVNPLQAAPLVNSSNLIIAIEYAHQAAEGKIDAEQLVSFDDIEAFHIPKLEGDLHREWIAQMKQARYKKDVPLREVAKGMLQYNSFANAEYLMHVLGIAEINEQLRKLKMTKHDPIYPTASALYIEDQHATLHDYRKQATAIHAELLKNPKSAQQKNAAKKNAAKKTWAEHLPKGSAKDYVSLVKKLNNATLFGKEIYSYLMTLLDGLLTAPKAKKEAAHGAQFLSLTASAVNGILYTTDHAGNRLEMAIFLYNLTPQEQMKLSMSVNNFFDQVVTDPVFRERIKMQANK</sequence>
<evidence type="ECO:0008006" key="3">
    <source>
        <dbReference type="Google" id="ProtNLM"/>
    </source>
</evidence>
<protein>
    <recommendedName>
        <fullName evidence="3">D-alanyl-D-alanine carboxypeptidase</fullName>
    </recommendedName>
</protein>
<dbReference type="GO" id="GO:0008800">
    <property type="term" value="F:beta-lactamase activity"/>
    <property type="evidence" value="ECO:0007669"/>
    <property type="project" value="InterPro"/>
</dbReference>
<accession>A0A433RXR0</accession>
<dbReference type="AlphaFoldDB" id="A0A433RXR0"/>
<comment type="caution">
    <text evidence="1">The sequence shown here is derived from an EMBL/GenBank/DDBJ whole genome shotgun (WGS) entry which is preliminary data.</text>
</comment>
<reference evidence="1 2" key="1">
    <citation type="submission" date="2014-11" db="EMBL/GenBank/DDBJ databases">
        <title>Genome sequence and analysis of novel Kurthia sp.</title>
        <authorList>
            <person name="Lawson J.N."/>
            <person name="Gonzalez J.E."/>
            <person name="Rinauldi L."/>
            <person name="Xuan Z."/>
            <person name="Firman A."/>
            <person name="Shaddox L."/>
            <person name="Trudeau A."/>
            <person name="Shah S."/>
            <person name="Reiman D."/>
        </authorList>
    </citation>
    <scope>NUCLEOTIDE SEQUENCE [LARGE SCALE GENOMIC DNA]</scope>
    <source>
        <strain evidence="1 2">3B1D</strain>
    </source>
</reference>
<dbReference type="PANTHER" id="PTHR35333">
    <property type="entry name" value="BETA-LACTAMASE"/>
    <property type="match status" value="1"/>
</dbReference>
<name>A0A433RXR0_9BACL</name>
<dbReference type="Proteomes" id="UP000288623">
    <property type="component" value="Unassembled WGS sequence"/>
</dbReference>
<dbReference type="InterPro" id="IPR012338">
    <property type="entry name" value="Beta-lactam/transpept-like"/>
</dbReference>
<dbReference type="EMBL" id="JTFC01000008">
    <property type="protein sequence ID" value="RUS58029.1"/>
    <property type="molecule type" value="Genomic_DNA"/>
</dbReference>
<proteinExistence type="predicted"/>
<dbReference type="SUPFAM" id="SSF56601">
    <property type="entry name" value="beta-lactamase/transpeptidase-like"/>
    <property type="match status" value="1"/>
</dbReference>
<keyword evidence="2" id="KW-1185">Reference proteome</keyword>
<dbReference type="GO" id="GO:0030655">
    <property type="term" value="P:beta-lactam antibiotic catabolic process"/>
    <property type="evidence" value="ECO:0007669"/>
    <property type="project" value="InterPro"/>
</dbReference>
<dbReference type="OrthoDB" id="975092at2"/>
<dbReference type="PANTHER" id="PTHR35333:SF3">
    <property type="entry name" value="BETA-LACTAMASE-TYPE TRANSPEPTIDASE FOLD CONTAINING PROTEIN"/>
    <property type="match status" value="1"/>
</dbReference>
<gene>
    <name evidence="1" type="ORF">QI30_02440</name>
</gene>
<dbReference type="InterPro" id="IPR000871">
    <property type="entry name" value="Beta-lactam_class-A"/>
</dbReference>
<evidence type="ECO:0000313" key="1">
    <source>
        <dbReference type="EMBL" id="RUS58029.1"/>
    </source>
</evidence>
<dbReference type="RefSeq" id="WP_126989364.1">
    <property type="nucleotide sequence ID" value="NZ_JTFC01000008.1"/>
</dbReference>
<dbReference type="GO" id="GO:0046677">
    <property type="term" value="P:response to antibiotic"/>
    <property type="evidence" value="ECO:0007669"/>
    <property type="project" value="InterPro"/>
</dbReference>
<organism evidence="1 2">
    <name type="scientific">Candidatus Kurthia intestinigallinarum</name>
    <dbReference type="NCBI Taxonomy" id="1562256"/>
    <lineage>
        <taxon>Bacteria</taxon>
        <taxon>Bacillati</taxon>
        <taxon>Bacillota</taxon>
        <taxon>Bacilli</taxon>
        <taxon>Bacillales</taxon>
        <taxon>Caryophanaceae</taxon>
        <taxon>Kurthia</taxon>
    </lineage>
</organism>